<evidence type="ECO:0000313" key="3">
    <source>
        <dbReference type="Proteomes" id="UP001260188"/>
    </source>
</evidence>
<reference evidence="2 3" key="1">
    <citation type="submission" date="2023-08" db="EMBL/GenBank/DDBJ databases">
        <title>Functional and genomic diversity of the sorghum phyllosphere microbiome.</title>
        <authorList>
            <person name="Shade A."/>
        </authorList>
    </citation>
    <scope>NUCLEOTIDE SEQUENCE [LARGE SCALE GENOMIC DNA]</scope>
    <source>
        <strain evidence="2 3">SORGH_AS_0919</strain>
    </source>
</reference>
<feature type="transmembrane region" description="Helical" evidence="1">
    <location>
        <begin position="99"/>
        <end position="119"/>
    </location>
</feature>
<evidence type="ECO:0000256" key="1">
    <source>
        <dbReference type="SAM" id="Phobius"/>
    </source>
</evidence>
<name>A0ABU1I683_9MICO</name>
<feature type="transmembrane region" description="Helical" evidence="1">
    <location>
        <begin position="131"/>
        <end position="150"/>
    </location>
</feature>
<keyword evidence="3" id="KW-1185">Reference proteome</keyword>
<keyword evidence="1" id="KW-0812">Transmembrane</keyword>
<dbReference type="RefSeq" id="WP_023952276.1">
    <property type="nucleotide sequence ID" value="NZ_CP018134.1"/>
</dbReference>
<dbReference type="PANTHER" id="PTHR34980:SF2">
    <property type="entry name" value="INNER MEMBRANE PROTEIN YHAH-RELATED"/>
    <property type="match status" value="1"/>
</dbReference>
<evidence type="ECO:0000313" key="2">
    <source>
        <dbReference type="EMBL" id="MDR6168693.1"/>
    </source>
</evidence>
<accession>A0ABU1I683</accession>
<dbReference type="EMBL" id="JAVIZA010000001">
    <property type="protein sequence ID" value="MDR6168693.1"/>
    <property type="molecule type" value="Genomic_DNA"/>
</dbReference>
<gene>
    <name evidence="2" type="ORF">QE367_002897</name>
</gene>
<comment type="caution">
    <text evidence="2">The sequence shown here is derived from an EMBL/GenBank/DDBJ whole genome shotgun (WGS) entry which is preliminary data.</text>
</comment>
<organism evidence="2 3">
    <name type="scientific">Microbacterium paludicola</name>
    <dbReference type="NCBI Taxonomy" id="300019"/>
    <lineage>
        <taxon>Bacteria</taxon>
        <taxon>Bacillati</taxon>
        <taxon>Actinomycetota</taxon>
        <taxon>Actinomycetes</taxon>
        <taxon>Micrococcales</taxon>
        <taxon>Microbacteriaceae</taxon>
        <taxon>Microbacterium</taxon>
    </lineage>
</organism>
<keyword evidence="1" id="KW-1133">Transmembrane helix</keyword>
<feature type="transmembrane region" description="Helical" evidence="1">
    <location>
        <begin position="37"/>
        <end position="55"/>
    </location>
</feature>
<dbReference type="Pfam" id="PF05656">
    <property type="entry name" value="DUF805"/>
    <property type="match status" value="1"/>
</dbReference>
<dbReference type="PANTHER" id="PTHR34980">
    <property type="entry name" value="INNER MEMBRANE PROTEIN-RELATED-RELATED"/>
    <property type="match status" value="1"/>
</dbReference>
<sequence>MEAVSTAPLPNASLPQAMRRFVAHAFRLRGRASRSEYWWWMAVGFAAAVILLLVIPRMLSGRWPQLDLGLHPFGWWGWRGLELFGPIAPTDPLSALLGVYLWASAVWVALTVVPGFTVAVRRLHDSNLSGWWVLLNLLPVGGFILLLLALRRSRPEGARFDGDAALFERAAGGVRTEVV</sequence>
<dbReference type="Proteomes" id="UP001260188">
    <property type="component" value="Unassembled WGS sequence"/>
</dbReference>
<dbReference type="InterPro" id="IPR008523">
    <property type="entry name" value="DUF805"/>
</dbReference>
<protein>
    <submittedName>
        <fullName evidence="2">Uncharacterized membrane protein YhaH (DUF805 family)</fullName>
    </submittedName>
</protein>
<keyword evidence="1" id="KW-0472">Membrane</keyword>
<proteinExistence type="predicted"/>